<protein>
    <submittedName>
        <fullName evidence="2">Uncharacterized protein</fullName>
    </submittedName>
</protein>
<dbReference type="OrthoDB" id="2473704at2"/>
<sequence>MKLSKAMLFYYLIITLLFFSGRMYIVETYHMEEGPVALEAFHRLFSWVNLFAWLYIIPLLGFGFWQFKRYFSQRVSSLPLRIVLSLLYIGFAAAVGYFLLFLFILLFYGFAP</sequence>
<evidence type="ECO:0000313" key="2">
    <source>
        <dbReference type="EMBL" id="RNB87065.1"/>
    </source>
</evidence>
<dbReference type="EMBL" id="RHHQ01000012">
    <property type="protein sequence ID" value="RNB87065.1"/>
    <property type="molecule type" value="Genomic_DNA"/>
</dbReference>
<reference evidence="2 3" key="1">
    <citation type="submission" date="2018-10" db="EMBL/GenBank/DDBJ databases">
        <title>Phylogenomics of Brevibacillus.</title>
        <authorList>
            <person name="Dunlap C."/>
        </authorList>
    </citation>
    <scope>NUCLEOTIDE SEQUENCE [LARGE SCALE GENOMIC DNA]</scope>
    <source>
        <strain evidence="2 3">JCM 15716</strain>
    </source>
</reference>
<comment type="caution">
    <text evidence="2">The sequence shown here is derived from an EMBL/GenBank/DDBJ whole genome shotgun (WGS) entry which is preliminary data.</text>
</comment>
<organism evidence="2 3">
    <name type="scientific">Brevibacillus fluminis</name>
    <dbReference type="NCBI Taxonomy" id="511487"/>
    <lineage>
        <taxon>Bacteria</taxon>
        <taxon>Bacillati</taxon>
        <taxon>Bacillota</taxon>
        <taxon>Bacilli</taxon>
        <taxon>Bacillales</taxon>
        <taxon>Paenibacillaceae</taxon>
        <taxon>Brevibacillus</taxon>
    </lineage>
</organism>
<keyword evidence="1" id="KW-0472">Membrane</keyword>
<keyword evidence="1" id="KW-0812">Transmembrane</keyword>
<feature type="transmembrane region" description="Helical" evidence="1">
    <location>
        <begin position="7"/>
        <end position="25"/>
    </location>
</feature>
<dbReference type="AlphaFoldDB" id="A0A3M8DI67"/>
<evidence type="ECO:0000313" key="3">
    <source>
        <dbReference type="Proteomes" id="UP000271031"/>
    </source>
</evidence>
<keyword evidence="1" id="KW-1133">Transmembrane helix</keyword>
<keyword evidence="3" id="KW-1185">Reference proteome</keyword>
<gene>
    <name evidence="2" type="ORF">EDM56_15325</name>
</gene>
<accession>A0A3M8DI67</accession>
<feature type="transmembrane region" description="Helical" evidence="1">
    <location>
        <begin position="86"/>
        <end position="111"/>
    </location>
</feature>
<evidence type="ECO:0000256" key="1">
    <source>
        <dbReference type="SAM" id="Phobius"/>
    </source>
</evidence>
<dbReference type="RefSeq" id="WP_122918763.1">
    <property type="nucleotide sequence ID" value="NZ_RHHQ01000012.1"/>
</dbReference>
<dbReference type="Proteomes" id="UP000271031">
    <property type="component" value="Unassembled WGS sequence"/>
</dbReference>
<name>A0A3M8DI67_9BACL</name>
<proteinExistence type="predicted"/>
<feature type="transmembrane region" description="Helical" evidence="1">
    <location>
        <begin position="45"/>
        <end position="65"/>
    </location>
</feature>